<keyword evidence="2" id="KW-0378">Hydrolase</keyword>
<dbReference type="EMBL" id="JAVRHP010000205">
    <property type="protein sequence ID" value="MDT0651839.1"/>
    <property type="molecule type" value="Genomic_DNA"/>
</dbReference>
<feature type="chain" id="PRO_5047022573" evidence="1">
    <location>
        <begin position="23"/>
        <end position="247"/>
    </location>
</feature>
<dbReference type="SUPFAM" id="SSF50630">
    <property type="entry name" value="Acid proteases"/>
    <property type="match status" value="1"/>
</dbReference>
<protein>
    <submittedName>
        <fullName evidence="2">Aspartyl protease family protein</fullName>
    </submittedName>
</protein>
<dbReference type="InterPro" id="IPR021109">
    <property type="entry name" value="Peptidase_aspartic_dom_sf"/>
</dbReference>
<evidence type="ECO:0000313" key="2">
    <source>
        <dbReference type="EMBL" id="MDT0651839.1"/>
    </source>
</evidence>
<evidence type="ECO:0000256" key="1">
    <source>
        <dbReference type="SAM" id="SignalP"/>
    </source>
</evidence>
<proteinExistence type="predicted"/>
<dbReference type="PROSITE" id="PS00141">
    <property type="entry name" value="ASP_PROTEASE"/>
    <property type="match status" value="1"/>
</dbReference>
<reference evidence="2 3" key="1">
    <citation type="submission" date="2023-09" db="EMBL/GenBank/DDBJ databases">
        <authorList>
            <person name="Rey-Velasco X."/>
        </authorList>
    </citation>
    <scope>NUCLEOTIDE SEQUENCE [LARGE SCALE GENOMIC DNA]</scope>
    <source>
        <strain evidence="2 3">F297</strain>
    </source>
</reference>
<comment type="caution">
    <text evidence="2">The sequence shown here is derived from an EMBL/GenBank/DDBJ whole genome shotgun (WGS) entry which is preliminary data.</text>
</comment>
<evidence type="ECO:0000313" key="3">
    <source>
        <dbReference type="Proteomes" id="UP001248819"/>
    </source>
</evidence>
<name>A0ABU3CZN3_9FLAO</name>
<keyword evidence="3" id="KW-1185">Reference proteome</keyword>
<organism evidence="2 3">
    <name type="scientific">Autumnicola edwardsiae</name>
    <dbReference type="NCBI Taxonomy" id="3075594"/>
    <lineage>
        <taxon>Bacteria</taxon>
        <taxon>Pseudomonadati</taxon>
        <taxon>Bacteroidota</taxon>
        <taxon>Flavobacteriia</taxon>
        <taxon>Flavobacteriales</taxon>
        <taxon>Flavobacteriaceae</taxon>
        <taxon>Autumnicola</taxon>
    </lineage>
</organism>
<sequence>MTKKLILAIITITIVSILSVNAQNDNLKDWVEGGKVENKSYYTEIPFQYIDGYIFIEITQNEKKYNFLFDTGAEATIIDKSIINEFSFKRLSQVTVGGPIIDTEDLQKLVISKINIAEITYNNIGAVSTNLAFSKTKFCDKLHGIIGSNLIKKSKWQLDYDNEIIKISNDLKSFNIGTPKFVLNTKLPARGFGTETIDITINKTTLPFNIDTGNGRRKFVANPKYFKKVIRKSDADEYGFPKSDKDF</sequence>
<dbReference type="GO" id="GO:0008233">
    <property type="term" value="F:peptidase activity"/>
    <property type="evidence" value="ECO:0007669"/>
    <property type="project" value="UniProtKB-KW"/>
</dbReference>
<keyword evidence="1" id="KW-0732">Signal</keyword>
<keyword evidence="2" id="KW-0645">Protease</keyword>
<dbReference type="RefSeq" id="WP_311485938.1">
    <property type="nucleotide sequence ID" value="NZ_JAVRHP010000205.1"/>
</dbReference>
<dbReference type="Gene3D" id="2.40.70.10">
    <property type="entry name" value="Acid Proteases"/>
    <property type="match status" value="1"/>
</dbReference>
<dbReference type="Proteomes" id="UP001248819">
    <property type="component" value="Unassembled WGS sequence"/>
</dbReference>
<dbReference type="Pfam" id="PF13650">
    <property type="entry name" value="Asp_protease_2"/>
    <property type="match status" value="1"/>
</dbReference>
<gene>
    <name evidence="2" type="ORF">RM529_16980</name>
</gene>
<feature type="signal peptide" evidence="1">
    <location>
        <begin position="1"/>
        <end position="22"/>
    </location>
</feature>
<dbReference type="InterPro" id="IPR001969">
    <property type="entry name" value="Aspartic_peptidase_AS"/>
</dbReference>
<dbReference type="GO" id="GO:0006508">
    <property type="term" value="P:proteolysis"/>
    <property type="evidence" value="ECO:0007669"/>
    <property type="project" value="UniProtKB-KW"/>
</dbReference>
<accession>A0ABU3CZN3</accession>